<feature type="domain" description="N-acetyltransferase" evidence="1">
    <location>
        <begin position="33"/>
        <end position="132"/>
    </location>
</feature>
<dbReference type="Proteomes" id="UP000481861">
    <property type="component" value="Unassembled WGS sequence"/>
</dbReference>
<dbReference type="Pfam" id="PF13302">
    <property type="entry name" value="Acetyltransf_3"/>
    <property type="match status" value="1"/>
</dbReference>
<evidence type="ECO:0000313" key="2">
    <source>
        <dbReference type="EMBL" id="KAF2872791.1"/>
    </source>
</evidence>
<dbReference type="PANTHER" id="PTHR43792">
    <property type="entry name" value="GNAT FAMILY, PUTATIVE (AFU_ORTHOLOGUE AFUA_3G00765)-RELATED-RELATED"/>
    <property type="match status" value="1"/>
</dbReference>
<comment type="caution">
    <text evidence="2">The sequence shown here is derived from an EMBL/GenBank/DDBJ whole genome shotgun (WGS) entry which is preliminary data.</text>
</comment>
<sequence>MLPPAEGGDQQIRRVAYAVHELLDAPQGTGEAERPTRLVGLVNLMSAHGPNHLVLPEHLTIPASEESTTLVMELAYMLLPAAWGKGFAAEAVIAVFGECKNARAFWAPYEKVWVRAIVNAGNPASLKVMAKTPMREKGIYEWNGGERKVFLAGQWTNTSTLHIWGMHLLG</sequence>
<dbReference type="SUPFAM" id="SSF55729">
    <property type="entry name" value="Acyl-CoA N-acyltransferases (Nat)"/>
    <property type="match status" value="1"/>
</dbReference>
<proteinExistence type="predicted"/>
<reference evidence="2 3" key="1">
    <citation type="submission" date="2020-01" db="EMBL/GenBank/DDBJ databases">
        <authorList>
            <consortium name="DOE Joint Genome Institute"/>
            <person name="Haridas S."/>
            <person name="Albert R."/>
            <person name="Binder M."/>
            <person name="Bloem J."/>
            <person name="Labutti K."/>
            <person name="Salamov A."/>
            <person name="Andreopoulos B."/>
            <person name="Baker S.E."/>
            <person name="Barry K."/>
            <person name="Bills G."/>
            <person name="Bluhm B.H."/>
            <person name="Cannon C."/>
            <person name="Castanera R."/>
            <person name="Culley D.E."/>
            <person name="Daum C."/>
            <person name="Ezra D."/>
            <person name="Gonzalez J.B."/>
            <person name="Henrissat B."/>
            <person name="Kuo A."/>
            <person name="Liang C."/>
            <person name="Lipzen A."/>
            <person name="Lutzoni F."/>
            <person name="Magnuson J."/>
            <person name="Mondo S."/>
            <person name="Nolan M."/>
            <person name="Ohm R."/>
            <person name="Pangilinan J."/>
            <person name="Park H.-J.H."/>
            <person name="Ramirez L."/>
            <person name="Alfaro M."/>
            <person name="Sun H."/>
            <person name="Tritt A."/>
            <person name="Yoshinaga Y."/>
            <person name="Zwiers L.-H.L."/>
            <person name="Turgeon B.G."/>
            <person name="Goodwin S.B."/>
            <person name="Spatafora J.W."/>
            <person name="Crous P.W."/>
            <person name="Grigoriev I.V."/>
        </authorList>
    </citation>
    <scope>NUCLEOTIDE SEQUENCE [LARGE SCALE GENOMIC DNA]</scope>
    <source>
        <strain evidence="2 3">CBS 611.86</strain>
    </source>
</reference>
<organism evidence="2 3">
    <name type="scientific">Massariosphaeria phaeospora</name>
    <dbReference type="NCBI Taxonomy" id="100035"/>
    <lineage>
        <taxon>Eukaryota</taxon>
        <taxon>Fungi</taxon>
        <taxon>Dikarya</taxon>
        <taxon>Ascomycota</taxon>
        <taxon>Pezizomycotina</taxon>
        <taxon>Dothideomycetes</taxon>
        <taxon>Pleosporomycetidae</taxon>
        <taxon>Pleosporales</taxon>
        <taxon>Pleosporales incertae sedis</taxon>
        <taxon>Massariosphaeria</taxon>
    </lineage>
</organism>
<dbReference type="OrthoDB" id="4072826at2759"/>
<keyword evidence="3" id="KW-1185">Reference proteome</keyword>
<dbReference type="GO" id="GO:0016747">
    <property type="term" value="F:acyltransferase activity, transferring groups other than amino-acyl groups"/>
    <property type="evidence" value="ECO:0007669"/>
    <property type="project" value="InterPro"/>
</dbReference>
<accession>A0A7C8IB99</accession>
<evidence type="ECO:0000259" key="1">
    <source>
        <dbReference type="Pfam" id="PF13302"/>
    </source>
</evidence>
<dbReference type="InterPro" id="IPR000182">
    <property type="entry name" value="GNAT_dom"/>
</dbReference>
<gene>
    <name evidence="2" type="ORF">BDV95DRAFT_570647</name>
</gene>
<dbReference type="InterPro" id="IPR051531">
    <property type="entry name" value="N-acetyltransferase"/>
</dbReference>
<name>A0A7C8IB99_9PLEO</name>
<dbReference type="AlphaFoldDB" id="A0A7C8IB99"/>
<dbReference type="InterPro" id="IPR016181">
    <property type="entry name" value="Acyl_CoA_acyltransferase"/>
</dbReference>
<protein>
    <recommendedName>
        <fullName evidence="1">N-acetyltransferase domain-containing protein</fullName>
    </recommendedName>
</protein>
<dbReference type="EMBL" id="JAADJZ010000009">
    <property type="protein sequence ID" value="KAF2872791.1"/>
    <property type="molecule type" value="Genomic_DNA"/>
</dbReference>
<dbReference type="Gene3D" id="3.40.630.30">
    <property type="match status" value="1"/>
</dbReference>
<evidence type="ECO:0000313" key="3">
    <source>
        <dbReference type="Proteomes" id="UP000481861"/>
    </source>
</evidence>
<dbReference type="PANTHER" id="PTHR43792:SF1">
    <property type="entry name" value="N-ACETYLTRANSFERASE DOMAIN-CONTAINING PROTEIN"/>
    <property type="match status" value="1"/>
</dbReference>